<keyword evidence="2" id="KW-1185">Reference proteome</keyword>
<protein>
    <submittedName>
        <fullName evidence="1">Uncharacterized protein</fullName>
    </submittedName>
</protein>
<dbReference type="Proteomes" id="UP001141806">
    <property type="component" value="Unassembled WGS sequence"/>
</dbReference>
<name>A0A9Q0KR09_9MAGN</name>
<sequence length="132" mass="14405">MHWTTPHHLRSSTSLVLKAREQLRKPKICSFLQGTEASKESLESGRVSSIAPINLLSLLKNASFTFPKSFVDCLNKLLSLHPSPSLASLVMGALCTSTPMKISSGIKPEFLGKISSVVQSLSPSTREDPNWI</sequence>
<accession>A0A9Q0KR09</accession>
<reference evidence="1" key="1">
    <citation type="journal article" date="2023" name="Plant J.">
        <title>The genome of the king protea, Protea cynaroides.</title>
        <authorList>
            <person name="Chang J."/>
            <person name="Duong T.A."/>
            <person name="Schoeman C."/>
            <person name="Ma X."/>
            <person name="Roodt D."/>
            <person name="Barker N."/>
            <person name="Li Z."/>
            <person name="Van de Peer Y."/>
            <person name="Mizrachi E."/>
        </authorList>
    </citation>
    <scope>NUCLEOTIDE SEQUENCE</scope>
    <source>
        <tissue evidence="1">Young leaves</tissue>
    </source>
</reference>
<dbReference type="EMBL" id="JAMYWD010000003">
    <property type="protein sequence ID" value="KAJ4975116.1"/>
    <property type="molecule type" value="Genomic_DNA"/>
</dbReference>
<dbReference type="AlphaFoldDB" id="A0A9Q0KR09"/>
<evidence type="ECO:0000313" key="2">
    <source>
        <dbReference type="Proteomes" id="UP001141806"/>
    </source>
</evidence>
<comment type="caution">
    <text evidence="1">The sequence shown here is derived from an EMBL/GenBank/DDBJ whole genome shotgun (WGS) entry which is preliminary data.</text>
</comment>
<gene>
    <name evidence="1" type="ORF">NE237_000222</name>
</gene>
<evidence type="ECO:0000313" key="1">
    <source>
        <dbReference type="EMBL" id="KAJ4975116.1"/>
    </source>
</evidence>
<organism evidence="1 2">
    <name type="scientific">Protea cynaroides</name>
    <dbReference type="NCBI Taxonomy" id="273540"/>
    <lineage>
        <taxon>Eukaryota</taxon>
        <taxon>Viridiplantae</taxon>
        <taxon>Streptophyta</taxon>
        <taxon>Embryophyta</taxon>
        <taxon>Tracheophyta</taxon>
        <taxon>Spermatophyta</taxon>
        <taxon>Magnoliopsida</taxon>
        <taxon>Proteales</taxon>
        <taxon>Proteaceae</taxon>
        <taxon>Protea</taxon>
    </lineage>
</organism>
<proteinExistence type="predicted"/>